<dbReference type="Proteomes" id="UP001066276">
    <property type="component" value="Chromosome 10"/>
</dbReference>
<organism evidence="2 3">
    <name type="scientific">Pleurodeles waltl</name>
    <name type="common">Iberian ribbed newt</name>
    <dbReference type="NCBI Taxonomy" id="8319"/>
    <lineage>
        <taxon>Eukaryota</taxon>
        <taxon>Metazoa</taxon>
        <taxon>Chordata</taxon>
        <taxon>Craniata</taxon>
        <taxon>Vertebrata</taxon>
        <taxon>Euteleostomi</taxon>
        <taxon>Amphibia</taxon>
        <taxon>Batrachia</taxon>
        <taxon>Caudata</taxon>
        <taxon>Salamandroidea</taxon>
        <taxon>Salamandridae</taxon>
        <taxon>Pleurodelinae</taxon>
        <taxon>Pleurodeles</taxon>
    </lineage>
</organism>
<feature type="compositionally biased region" description="Basic and acidic residues" evidence="1">
    <location>
        <begin position="13"/>
        <end position="26"/>
    </location>
</feature>
<accession>A0AAV7MEZ9</accession>
<name>A0AAV7MEZ9_PLEWA</name>
<evidence type="ECO:0000313" key="2">
    <source>
        <dbReference type="EMBL" id="KAJ1101906.1"/>
    </source>
</evidence>
<evidence type="ECO:0000313" key="3">
    <source>
        <dbReference type="Proteomes" id="UP001066276"/>
    </source>
</evidence>
<dbReference type="AlphaFoldDB" id="A0AAV7MEZ9"/>
<dbReference type="EMBL" id="JANPWB010000014">
    <property type="protein sequence ID" value="KAJ1101906.1"/>
    <property type="molecule type" value="Genomic_DNA"/>
</dbReference>
<comment type="caution">
    <text evidence="2">The sequence shown here is derived from an EMBL/GenBank/DDBJ whole genome shotgun (WGS) entry which is preliminary data.</text>
</comment>
<proteinExistence type="predicted"/>
<evidence type="ECO:0000256" key="1">
    <source>
        <dbReference type="SAM" id="MobiDB-lite"/>
    </source>
</evidence>
<reference evidence="2" key="1">
    <citation type="journal article" date="2022" name="bioRxiv">
        <title>Sequencing and chromosome-scale assembly of the giantPleurodeles waltlgenome.</title>
        <authorList>
            <person name="Brown T."/>
            <person name="Elewa A."/>
            <person name="Iarovenko S."/>
            <person name="Subramanian E."/>
            <person name="Araus A.J."/>
            <person name="Petzold A."/>
            <person name="Susuki M."/>
            <person name="Suzuki K.-i.T."/>
            <person name="Hayashi T."/>
            <person name="Toyoda A."/>
            <person name="Oliveira C."/>
            <person name="Osipova E."/>
            <person name="Leigh N.D."/>
            <person name="Simon A."/>
            <person name="Yun M.H."/>
        </authorList>
    </citation>
    <scope>NUCLEOTIDE SEQUENCE</scope>
    <source>
        <strain evidence="2">20211129_DDA</strain>
        <tissue evidence="2">Liver</tissue>
    </source>
</reference>
<sequence length="80" mass="9369">MGRRFYSSMATHGRVEATHGRVEATSHLRPVTQGPLAFSDWHNRGKHYELAYRRWYLNRVAQADSTRERTDQARTLPVTR</sequence>
<feature type="region of interest" description="Disordered" evidence="1">
    <location>
        <begin position="1"/>
        <end position="26"/>
    </location>
</feature>
<keyword evidence="3" id="KW-1185">Reference proteome</keyword>
<gene>
    <name evidence="2" type="ORF">NDU88_006969</name>
</gene>
<protein>
    <submittedName>
        <fullName evidence="2">Uncharacterized protein</fullName>
    </submittedName>
</protein>